<dbReference type="SMART" id="SM00939">
    <property type="entry name" value="PepX_C"/>
    <property type="match status" value="1"/>
</dbReference>
<accession>A0ABP8KZK6</accession>
<dbReference type="InterPro" id="IPR029058">
    <property type="entry name" value="AB_hydrolase_fold"/>
</dbReference>
<dbReference type="Gene3D" id="3.40.50.1820">
    <property type="entry name" value="alpha/beta hydrolase"/>
    <property type="match status" value="2"/>
</dbReference>
<dbReference type="EMBL" id="BAABGN010000002">
    <property type="protein sequence ID" value="GAA4418843.1"/>
    <property type="molecule type" value="Genomic_DNA"/>
</dbReference>
<evidence type="ECO:0000259" key="2">
    <source>
        <dbReference type="SMART" id="SM00939"/>
    </source>
</evidence>
<keyword evidence="1 3" id="KW-0378">Hydrolase</keyword>
<dbReference type="NCBIfam" id="TIGR00976">
    <property type="entry name" value="CocE_NonD"/>
    <property type="match status" value="1"/>
</dbReference>
<dbReference type="InterPro" id="IPR008979">
    <property type="entry name" value="Galactose-bd-like_sf"/>
</dbReference>
<dbReference type="SUPFAM" id="SSF53474">
    <property type="entry name" value="alpha/beta-Hydrolases"/>
    <property type="match status" value="1"/>
</dbReference>
<dbReference type="InterPro" id="IPR013736">
    <property type="entry name" value="Xaa-Pro_dipept_C"/>
</dbReference>
<name>A0ABP8KZK6_9MICO</name>
<dbReference type="Gene3D" id="2.60.120.260">
    <property type="entry name" value="Galactose-binding domain-like"/>
    <property type="match status" value="1"/>
</dbReference>
<dbReference type="InterPro" id="IPR000383">
    <property type="entry name" value="Xaa-Pro-like_dom"/>
</dbReference>
<keyword evidence="4" id="KW-1185">Reference proteome</keyword>
<feature type="domain" description="Xaa-Pro dipeptidyl-peptidase C-terminal" evidence="2">
    <location>
        <begin position="291"/>
        <end position="559"/>
    </location>
</feature>
<proteinExistence type="predicted"/>
<dbReference type="InterPro" id="IPR050585">
    <property type="entry name" value="Xaa-Pro_dipeptidyl-ppase/CocE"/>
</dbReference>
<comment type="caution">
    <text evidence="3">The sequence shown here is derived from an EMBL/GenBank/DDBJ whole genome shotgun (WGS) entry which is preliminary data.</text>
</comment>
<dbReference type="Proteomes" id="UP001500622">
    <property type="component" value="Unassembled WGS sequence"/>
</dbReference>
<dbReference type="PANTHER" id="PTHR43056:SF10">
    <property type="entry name" value="COCE_NOND FAMILY, PUTATIVE (AFU_ORTHOLOGUE AFUA_7G00600)-RELATED"/>
    <property type="match status" value="1"/>
</dbReference>
<evidence type="ECO:0000313" key="4">
    <source>
        <dbReference type="Proteomes" id="UP001500622"/>
    </source>
</evidence>
<gene>
    <name evidence="3" type="ORF">GCM10023169_08900</name>
</gene>
<dbReference type="PANTHER" id="PTHR43056">
    <property type="entry name" value="PEPTIDASE S9 PROLYL OLIGOPEPTIDASE"/>
    <property type="match status" value="1"/>
</dbReference>
<sequence length="690" mass="77248">MRTVTDLPHDIETVENVFIPLRDGQQVAARMWLPVDADAHPVPAVLEYIPYRKRDSTRGRDALNHPYIAGHGYACVRVDLRGSGDSDGILVDEYREQEHRDAEDVIEWLAEQPWCDGNVGMMGISWGGFNALQMAAFSPPALKAVISASSTDDLYVDNMHYMGGCLLADNLSEATVMFAFNSLPPDPAVVGDRWRSMWQERLEGSGLWLDTWLRHQRRDDYWKPASVCEDYSRVNCPVMAVGGWADGYTNAIFRLLDNLDVPRKGLIGPWGHKYPHLGVPGPAIGFLQEVVRWWDHWLKGIDTGIDDEPMLRAWMQDSVPPSASYEDRPGHWVSEPSWPSPGVEDREYRLTAHHLIPATGKKHHAGSPDPAEAADRELGLQSPLSVGMFAGKWASYSAVPDLPYDQREEDGGALVFETEPLAEPLDILGLGRVCLEVSSDKPVAQLAVRLSDVAPNGEATRVTYGVLNLTHRDSSEDPTPLEPGRPYSVEVPLNGVAQSFAAGHRLRLSISTSYWPLIWPAPEPAAVTIATGRSSLFLPVREPRDDDEHLRELGPPEATAEADTTVRETGKHSWRVTRDLATDVSTLAVVNDQGTFKIEDTGTVIHRDTREWYSFRWNDVNSVRGETRTVRRFENGSDWRVEVATRTVLTSTPTHFIVNAQLDAYELDEQQGHPRVFSENWERHIERDLV</sequence>
<dbReference type="Pfam" id="PF08530">
    <property type="entry name" value="PepX_C"/>
    <property type="match status" value="1"/>
</dbReference>
<dbReference type="Pfam" id="PF02129">
    <property type="entry name" value="Peptidase_S15"/>
    <property type="match status" value="1"/>
</dbReference>
<dbReference type="GO" id="GO:0016787">
    <property type="term" value="F:hydrolase activity"/>
    <property type="evidence" value="ECO:0007669"/>
    <property type="project" value="UniProtKB-KW"/>
</dbReference>
<protein>
    <submittedName>
        <fullName evidence="3">CocE/NonD family hydrolase</fullName>
    </submittedName>
</protein>
<organism evidence="3 4">
    <name type="scientific">Georgenia halophila</name>
    <dbReference type="NCBI Taxonomy" id="620889"/>
    <lineage>
        <taxon>Bacteria</taxon>
        <taxon>Bacillati</taxon>
        <taxon>Actinomycetota</taxon>
        <taxon>Actinomycetes</taxon>
        <taxon>Micrococcales</taxon>
        <taxon>Bogoriellaceae</taxon>
        <taxon>Georgenia</taxon>
    </lineage>
</organism>
<evidence type="ECO:0000256" key="1">
    <source>
        <dbReference type="ARBA" id="ARBA00022801"/>
    </source>
</evidence>
<reference evidence="4" key="1">
    <citation type="journal article" date="2019" name="Int. J. Syst. Evol. Microbiol.">
        <title>The Global Catalogue of Microorganisms (GCM) 10K type strain sequencing project: providing services to taxonomists for standard genome sequencing and annotation.</title>
        <authorList>
            <consortium name="The Broad Institute Genomics Platform"/>
            <consortium name="The Broad Institute Genome Sequencing Center for Infectious Disease"/>
            <person name="Wu L."/>
            <person name="Ma J."/>
        </authorList>
    </citation>
    <scope>NUCLEOTIDE SEQUENCE [LARGE SCALE GENOMIC DNA]</scope>
    <source>
        <strain evidence="4">JCM 17810</strain>
    </source>
</reference>
<dbReference type="RefSeq" id="WP_345215266.1">
    <property type="nucleotide sequence ID" value="NZ_BAABGN010000002.1"/>
</dbReference>
<evidence type="ECO:0000313" key="3">
    <source>
        <dbReference type="EMBL" id="GAA4418843.1"/>
    </source>
</evidence>
<dbReference type="SUPFAM" id="SSF49785">
    <property type="entry name" value="Galactose-binding domain-like"/>
    <property type="match status" value="1"/>
</dbReference>
<dbReference type="InterPro" id="IPR005674">
    <property type="entry name" value="CocE/Ser_esterase"/>
</dbReference>